<dbReference type="Proteomes" id="UP000663891">
    <property type="component" value="Unassembled WGS sequence"/>
</dbReference>
<reference evidence="1" key="1">
    <citation type="submission" date="2021-02" db="EMBL/GenBank/DDBJ databases">
        <authorList>
            <person name="Nowell W R."/>
        </authorList>
    </citation>
    <scope>NUCLEOTIDE SEQUENCE</scope>
</reference>
<dbReference type="EMBL" id="CAJNON010002499">
    <property type="protein sequence ID" value="CAF1511675.1"/>
    <property type="molecule type" value="Genomic_DNA"/>
</dbReference>
<feature type="non-terminal residue" evidence="1">
    <location>
        <position position="1"/>
    </location>
</feature>
<sequence length="95" mass="10668">MYNSEEVSDEGYTTRSKCSSGYYSAISGDSSICFHCRIFCALYQNGYYTRYLNSTRCYIKTTEAIVFVPAAINRPLASVKRLSAKIVLIFDSVTS</sequence>
<gene>
    <name evidence="1" type="ORF">VCS650_LOCUS42801</name>
</gene>
<protein>
    <submittedName>
        <fullName evidence="1">Uncharacterized protein</fullName>
    </submittedName>
</protein>
<dbReference type="AlphaFoldDB" id="A0A815TWT0"/>
<organism evidence="1 2">
    <name type="scientific">Adineta steineri</name>
    <dbReference type="NCBI Taxonomy" id="433720"/>
    <lineage>
        <taxon>Eukaryota</taxon>
        <taxon>Metazoa</taxon>
        <taxon>Spiralia</taxon>
        <taxon>Gnathifera</taxon>
        <taxon>Rotifera</taxon>
        <taxon>Eurotatoria</taxon>
        <taxon>Bdelloidea</taxon>
        <taxon>Adinetida</taxon>
        <taxon>Adinetidae</taxon>
        <taxon>Adineta</taxon>
    </lineage>
</organism>
<proteinExistence type="predicted"/>
<comment type="caution">
    <text evidence="1">The sequence shown here is derived from an EMBL/GenBank/DDBJ whole genome shotgun (WGS) entry which is preliminary data.</text>
</comment>
<evidence type="ECO:0000313" key="2">
    <source>
        <dbReference type="Proteomes" id="UP000663891"/>
    </source>
</evidence>
<name>A0A815TWT0_9BILA</name>
<evidence type="ECO:0000313" key="1">
    <source>
        <dbReference type="EMBL" id="CAF1511675.1"/>
    </source>
</evidence>
<accession>A0A815TWT0</accession>